<evidence type="ECO:0000313" key="3">
    <source>
        <dbReference type="Proteomes" id="UP000312495"/>
    </source>
</evidence>
<proteinExistence type="predicted"/>
<evidence type="ECO:0000313" key="2">
    <source>
        <dbReference type="EMBL" id="TNP15429.1"/>
    </source>
</evidence>
<accession>A0A5C5A7K8</accession>
<dbReference type="RefSeq" id="WP_000389930.1">
    <property type="nucleotide sequence ID" value="NZ_JBCMHD010000011.1"/>
</dbReference>
<dbReference type="Proteomes" id="UP000312495">
    <property type="component" value="Unassembled WGS sequence"/>
</dbReference>
<gene>
    <name evidence="2" type="ORF">FHY71_11535</name>
</gene>
<dbReference type="InterPro" id="IPR000182">
    <property type="entry name" value="GNAT_dom"/>
</dbReference>
<dbReference type="Gene3D" id="3.40.630.30">
    <property type="match status" value="1"/>
</dbReference>
<dbReference type="SUPFAM" id="SSF55729">
    <property type="entry name" value="Acyl-CoA N-acyltransferases (Nat)"/>
    <property type="match status" value="1"/>
</dbReference>
<evidence type="ECO:0000259" key="1">
    <source>
        <dbReference type="PROSITE" id="PS51186"/>
    </source>
</evidence>
<comment type="caution">
    <text evidence="2">The sequence shown here is derived from an EMBL/GenBank/DDBJ whole genome shotgun (WGS) entry which is preliminary data.</text>
</comment>
<dbReference type="AlphaFoldDB" id="A0A5C5A7K8"/>
<name>A0A5C5A7K8_9BACI</name>
<dbReference type="InterPro" id="IPR016181">
    <property type="entry name" value="Acyl_CoA_acyltransferase"/>
</dbReference>
<feature type="domain" description="N-acetyltransferase" evidence="1">
    <location>
        <begin position="12"/>
        <end position="153"/>
    </location>
</feature>
<keyword evidence="2" id="KW-0808">Transferase</keyword>
<sequence length="350" mass="40836">MEDNFLKYDYFKNINLMDPFFDSLKRDYKEFEDWFKRKAEEKAYYYETHEGIQAFLYLKVEDEELKDVTPSLPKKKRIKVGTLKIEAHGTRLGERFLKKAIDFAIANNVLELYVTVFSKHEPLVNLLKRYGFQIIGTKETPNGIENVMVKNLENSVGDLKIDYPLVNIKDKSLYLLGIYPKYHTLLFPDSILANETYDLINDVSHTNSIEKVYICYMKQAALLKKGDVIVIYRTKDDKGPAEYRSVATSLCVVEEVKTKSDFKNYQEYLSYCKKHSVFTEEELNFLYSKDNVVVLKMTYNLAMEKKLIRKTLIEQCGLDRAGYWGIMRLSKNQFGKIVELGGISESFIVN</sequence>
<organism evidence="2 3">
    <name type="scientific">Bacillus tropicus</name>
    <dbReference type="NCBI Taxonomy" id="2026188"/>
    <lineage>
        <taxon>Bacteria</taxon>
        <taxon>Bacillati</taxon>
        <taxon>Bacillota</taxon>
        <taxon>Bacilli</taxon>
        <taxon>Bacillales</taxon>
        <taxon>Bacillaceae</taxon>
        <taxon>Bacillus</taxon>
        <taxon>Bacillus cereus group</taxon>
    </lineage>
</organism>
<protein>
    <submittedName>
        <fullName evidence="2">N-acetyltransferase</fullName>
    </submittedName>
</protein>
<reference evidence="2 3" key="1">
    <citation type="submission" date="2019-06" db="EMBL/GenBank/DDBJ databases">
        <title>Biocontrol Bacillus strains from Vietnam.</title>
        <authorList>
            <person name="Borriss R."/>
            <person name="Lasch P."/>
            <person name="Thanh Tam L.T."/>
            <person name="Luong P.T."/>
            <person name="Phuong Thao L.T."/>
            <person name="Kim Chung L.T."/>
        </authorList>
    </citation>
    <scope>NUCLEOTIDE SEQUENCE [LARGE SCALE GENOMIC DNA]</scope>
    <source>
        <strain evidence="2 3">SN1</strain>
    </source>
</reference>
<dbReference type="EMBL" id="VEPV01000003">
    <property type="protein sequence ID" value="TNP15429.1"/>
    <property type="molecule type" value="Genomic_DNA"/>
</dbReference>
<dbReference type="PROSITE" id="PS51186">
    <property type="entry name" value="GNAT"/>
    <property type="match status" value="1"/>
</dbReference>
<dbReference type="GO" id="GO:0016747">
    <property type="term" value="F:acyltransferase activity, transferring groups other than amino-acyl groups"/>
    <property type="evidence" value="ECO:0007669"/>
    <property type="project" value="InterPro"/>
</dbReference>